<dbReference type="Proteomes" id="UP000002186">
    <property type="component" value="Chromosome"/>
</dbReference>
<dbReference type="eggNOG" id="COG3495">
    <property type="taxonomic scope" value="Bacteria"/>
</dbReference>
<accession>C4KDC0</accession>
<feature type="signal peptide" evidence="1">
    <location>
        <begin position="1"/>
        <end position="33"/>
    </location>
</feature>
<dbReference type="HOGENOM" id="CLU_099457_3_0_4"/>
<dbReference type="RefSeq" id="WP_004314658.1">
    <property type="nucleotide sequence ID" value="NC_011662.2"/>
</dbReference>
<reference evidence="3 5" key="3">
    <citation type="submission" date="2018-09" db="EMBL/GenBank/DDBJ databases">
        <title>Metagenome Assembled Genomes from an Advanced Water Purification Facility.</title>
        <authorList>
            <person name="Stamps B.W."/>
            <person name="Spear J.R."/>
        </authorList>
    </citation>
    <scope>NUCLEOTIDE SEQUENCE [LARGE SCALE GENOMIC DNA]</scope>
    <source>
        <strain evidence="3">Bin_27_1</strain>
    </source>
</reference>
<dbReference type="KEGG" id="tmz:Tmz1t_3492"/>
<evidence type="ECO:0000256" key="1">
    <source>
        <dbReference type="SAM" id="SignalP"/>
    </source>
</evidence>
<accession>A0A5C7SX14</accession>
<evidence type="ECO:0000313" key="4">
    <source>
        <dbReference type="Proteomes" id="UP000002186"/>
    </source>
</evidence>
<evidence type="ECO:0000313" key="5">
    <source>
        <dbReference type="Proteomes" id="UP000321192"/>
    </source>
</evidence>
<gene>
    <name evidence="2" type="ordered locus">Tmz1t_3492</name>
    <name evidence="3" type="ORF">E6Q80_06495</name>
</gene>
<dbReference type="Pfam" id="PF11736">
    <property type="entry name" value="DUF3299"/>
    <property type="match status" value="1"/>
</dbReference>
<name>C4KDC0_THASP</name>
<sequence length="214" mass="23465">MNTNLHLARLVPRALRVVPLLALLAFAPLPAGAQAPAGESAGQYAVGDRLAAPAPGKGEFREISWDDLIPADWNPEGFLSGLELDKLEDNDPRAAEALQRMREEWDRAPLVERMAGARVRIPGFVVPLETSGEKIREFLLVPYFGACVHVPPPPANQLIHVIPDKPVPGGWNMLPVWVDGVMAVGRIDSDMGTAGYQLRAVKVEEYVEEKPKRR</sequence>
<reference evidence="2 4" key="2">
    <citation type="journal article" date="2012" name="Stand. Genomic Sci.">
        <title>Complete genome sequence of Thauera aminoaromatica strain MZ1T.</title>
        <authorList>
            <person name="Jiang K."/>
            <person name="Sanseverino J."/>
            <person name="Chauhan A."/>
            <person name="Lucas S."/>
            <person name="Copeland A."/>
            <person name="Lapidus A."/>
            <person name="Del Rio T.G."/>
            <person name="Dalin E."/>
            <person name="Tice H."/>
            <person name="Bruce D."/>
            <person name="Goodwin L."/>
            <person name="Pitluck S."/>
            <person name="Sims D."/>
            <person name="Brettin T."/>
            <person name="Detter J.C."/>
            <person name="Han C."/>
            <person name="Chang Y.J."/>
            <person name="Larimer F."/>
            <person name="Land M."/>
            <person name="Hauser L."/>
            <person name="Kyrpides N.C."/>
            <person name="Mikhailova N."/>
            <person name="Moser S."/>
            <person name="Jegier P."/>
            <person name="Close D."/>
            <person name="Debruyn J.M."/>
            <person name="Wang Y."/>
            <person name="Layton A.C."/>
            <person name="Allen M.S."/>
            <person name="Sayler G.S."/>
        </authorList>
    </citation>
    <scope>NUCLEOTIDE SEQUENCE [LARGE SCALE GENOMIC DNA]</scope>
    <source>
        <strain evidence="2 4">MZ1T</strain>
    </source>
</reference>
<evidence type="ECO:0000313" key="2">
    <source>
        <dbReference type="EMBL" id="ACR02086.1"/>
    </source>
</evidence>
<reference evidence="4" key="1">
    <citation type="submission" date="2009-05" db="EMBL/GenBank/DDBJ databases">
        <title>Complete sequence of chromosome of Thauera sp. MZ1T.</title>
        <authorList>
            <consortium name="US DOE Joint Genome Institute"/>
            <person name="Lucas S."/>
            <person name="Copeland A."/>
            <person name="Lapidus A."/>
            <person name="Glavina del Rio T."/>
            <person name="Dalin E."/>
            <person name="Tice H."/>
            <person name="Bruce D."/>
            <person name="Goodwin L."/>
            <person name="Pitluck S."/>
            <person name="Sims D."/>
            <person name="Brettin T."/>
            <person name="Detter J.C."/>
            <person name="Han C."/>
            <person name="Larimer F."/>
            <person name="Land M."/>
            <person name="Hauser L."/>
            <person name="Kyrpides N."/>
            <person name="Mikhailova N."/>
            <person name="Sayler G.S."/>
        </authorList>
    </citation>
    <scope>NUCLEOTIDE SEQUENCE [LARGE SCALE GENOMIC DNA]</scope>
    <source>
        <strain evidence="4">MZ1T</strain>
    </source>
</reference>
<protein>
    <submittedName>
        <fullName evidence="3">DUF3299 domain-containing protein</fullName>
    </submittedName>
</protein>
<dbReference type="Proteomes" id="UP000321192">
    <property type="component" value="Unassembled WGS sequence"/>
</dbReference>
<feature type="chain" id="PRO_5042451220" evidence="1">
    <location>
        <begin position="34"/>
        <end position="214"/>
    </location>
</feature>
<dbReference type="Gene3D" id="2.40.50.870">
    <property type="entry name" value="Protein of unknown function (DUF3299)"/>
    <property type="match status" value="1"/>
</dbReference>
<dbReference type="EMBL" id="CP001281">
    <property type="protein sequence ID" value="ACR02086.1"/>
    <property type="molecule type" value="Genomic_DNA"/>
</dbReference>
<dbReference type="STRING" id="85643.Tmz1t_3492"/>
<dbReference type="InterPro" id="IPR021727">
    <property type="entry name" value="DUF3299"/>
</dbReference>
<keyword evidence="1" id="KW-0732">Signal</keyword>
<keyword evidence="4" id="KW-1185">Reference proteome</keyword>
<dbReference type="EMBL" id="SSFD01000088">
    <property type="protein sequence ID" value="TXH87355.1"/>
    <property type="molecule type" value="Genomic_DNA"/>
</dbReference>
<organism evidence="2 4">
    <name type="scientific">Thauera aminoaromatica</name>
    <dbReference type="NCBI Taxonomy" id="164330"/>
    <lineage>
        <taxon>Bacteria</taxon>
        <taxon>Pseudomonadati</taxon>
        <taxon>Pseudomonadota</taxon>
        <taxon>Betaproteobacteria</taxon>
        <taxon>Rhodocyclales</taxon>
        <taxon>Zoogloeaceae</taxon>
        <taxon>Thauera</taxon>
    </lineage>
</organism>
<proteinExistence type="predicted"/>
<evidence type="ECO:0000313" key="3">
    <source>
        <dbReference type="EMBL" id="TXH87355.1"/>
    </source>
</evidence>
<dbReference type="AlphaFoldDB" id="C4KDC0"/>
<dbReference type="OrthoDB" id="9784998at2"/>